<organism evidence="1 2">
    <name type="scientific">Paracoccus haeundaensis</name>
    <dbReference type="NCBI Taxonomy" id="225362"/>
    <lineage>
        <taxon>Bacteria</taxon>
        <taxon>Pseudomonadati</taxon>
        <taxon>Pseudomonadota</taxon>
        <taxon>Alphaproteobacteria</taxon>
        <taxon>Rhodobacterales</taxon>
        <taxon>Paracoccaceae</taxon>
        <taxon>Paracoccus</taxon>
    </lineage>
</organism>
<dbReference type="Proteomes" id="UP000304880">
    <property type="component" value="Unassembled WGS sequence"/>
</dbReference>
<dbReference type="Pfam" id="PF05521">
    <property type="entry name" value="Phage_HCP"/>
    <property type="match status" value="1"/>
</dbReference>
<dbReference type="InterPro" id="IPR008767">
    <property type="entry name" value="Phage_SPP1_head-tail_adaptor"/>
</dbReference>
<reference evidence="1 2" key="1">
    <citation type="submission" date="2019-06" db="EMBL/GenBank/DDBJ databases">
        <authorList>
            <person name="Li J."/>
        </authorList>
    </citation>
    <scope>NUCLEOTIDE SEQUENCE [LARGE SCALE GENOMIC DNA]</scope>
    <source>
        <strain evidence="1 2">CGMCC 1.8012</strain>
    </source>
</reference>
<evidence type="ECO:0000313" key="1">
    <source>
        <dbReference type="EMBL" id="TNH41322.1"/>
    </source>
</evidence>
<comment type="caution">
    <text evidence="1">The sequence shown here is derived from an EMBL/GenBank/DDBJ whole genome shotgun (WGS) entry which is preliminary data.</text>
</comment>
<dbReference type="RefSeq" id="WP_139597528.1">
    <property type="nucleotide sequence ID" value="NZ_VDDC01000001.1"/>
</dbReference>
<dbReference type="InterPro" id="IPR038666">
    <property type="entry name" value="SSP1_head-tail_sf"/>
</dbReference>
<evidence type="ECO:0000313" key="2">
    <source>
        <dbReference type="Proteomes" id="UP000304880"/>
    </source>
</evidence>
<dbReference type="AlphaFoldDB" id="A0A5C4RBP1"/>
<proteinExistence type="predicted"/>
<dbReference type="EMBL" id="VDDC01000001">
    <property type="protein sequence ID" value="TNH41322.1"/>
    <property type="molecule type" value="Genomic_DNA"/>
</dbReference>
<protein>
    <submittedName>
        <fullName evidence="1">Head-tail adaptor protein</fullName>
    </submittedName>
</protein>
<gene>
    <name evidence="1" type="ORF">FHD67_01010</name>
</gene>
<keyword evidence="2" id="KW-1185">Reference proteome</keyword>
<name>A0A5C4RBP1_9RHOB</name>
<accession>A0A5C4RBP1</accession>
<dbReference type="Gene3D" id="2.40.10.270">
    <property type="entry name" value="Bacteriophage SPP1 head-tail adaptor protein"/>
    <property type="match status" value="1"/>
</dbReference>
<sequence length="112" mass="12522">MAAPNLSTRLALETSDRIADGLGGYETRWRQLGWLWAQMEARSGREQGTGAGMISVVQWRITLRAASVGDARRPRPGQRLRQGTRLFQIEAVAESDPSGRYLDCFAREEDLT</sequence>